<reference evidence="1 2" key="1">
    <citation type="submission" date="2016-10" db="EMBL/GenBank/DDBJ databases">
        <authorList>
            <person name="de Groot N.N."/>
        </authorList>
    </citation>
    <scope>NUCLEOTIDE SEQUENCE [LARGE SCALE GENOMIC DNA]</scope>
    <source>
        <strain evidence="1 2">CGMCC 1.9159</strain>
    </source>
</reference>
<proteinExistence type="predicted"/>
<dbReference type="InterPro" id="IPR036641">
    <property type="entry name" value="HPT_dom_sf"/>
</dbReference>
<evidence type="ECO:0000313" key="2">
    <source>
        <dbReference type="Proteomes" id="UP000199475"/>
    </source>
</evidence>
<gene>
    <name evidence="1" type="ORF">SAMN04488242_1740</name>
</gene>
<dbReference type="Gene3D" id="1.20.120.160">
    <property type="entry name" value="HPT domain"/>
    <property type="match status" value="1"/>
</dbReference>
<sequence length="127" mass="14025">MTVAPVLDTRELVLLGEELGDRDALCTFLDRYATMLDQRVDRLERALDARDVQDWEDAALSLRTSSQMAGAIALSRLVAEVQAWVKSITPENPWPGESALHCVVMCLRLLAAETARQLRVFVSPSGA</sequence>
<evidence type="ECO:0000313" key="1">
    <source>
        <dbReference type="EMBL" id="SDL51148.1"/>
    </source>
</evidence>
<accession>A0A1G9KN03</accession>
<dbReference type="EMBL" id="FNGP01000003">
    <property type="protein sequence ID" value="SDL51148.1"/>
    <property type="molecule type" value="Genomic_DNA"/>
</dbReference>
<protein>
    <submittedName>
        <fullName evidence="1">Hpt domain-containing protein</fullName>
    </submittedName>
</protein>
<dbReference type="OrthoDB" id="4965347at2"/>
<dbReference type="RefSeq" id="WP_093251096.1">
    <property type="nucleotide sequence ID" value="NZ_FNGP01000003.1"/>
</dbReference>
<dbReference type="AlphaFoldDB" id="A0A1G9KN03"/>
<dbReference type="GO" id="GO:0000160">
    <property type="term" value="P:phosphorelay signal transduction system"/>
    <property type="evidence" value="ECO:0007669"/>
    <property type="project" value="InterPro"/>
</dbReference>
<organism evidence="1 2">
    <name type="scientific">Tessaracoccus oleiagri</name>
    <dbReference type="NCBI Taxonomy" id="686624"/>
    <lineage>
        <taxon>Bacteria</taxon>
        <taxon>Bacillati</taxon>
        <taxon>Actinomycetota</taxon>
        <taxon>Actinomycetes</taxon>
        <taxon>Propionibacteriales</taxon>
        <taxon>Propionibacteriaceae</taxon>
        <taxon>Tessaracoccus</taxon>
    </lineage>
</organism>
<name>A0A1G9KN03_9ACTN</name>
<keyword evidence="2" id="KW-1185">Reference proteome</keyword>
<dbReference type="Proteomes" id="UP000199475">
    <property type="component" value="Unassembled WGS sequence"/>
</dbReference>
<dbReference type="SUPFAM" id="SSF47226">
    <property type="entry name" value="Histidine-containing phosphotransfer domain, HPT domain"/>
    <property type="match status" value="1"/>
</dbReference>